<feature type="region of interest" description="Disordered" evidence="1">
    <location>
        <begin position="213"/>
        <end position="251"/>
    </location>
</feature>
<reference evidence="3 4" key="1">
    <citation type="submission" date="2016-10" db="EMBL/GenBank/DDBJ databases">
        <authorList>
            <person name="de Groot N.N."/>
        </authorList>
    </citation>
    <scope>NUCLEOTIDE SEQUENCE [LARGE SCALE GENOMIC DNA]</scope>
    <source>
        <strain evidence="3 4">DSM 44468</strain>
    </source>
</reference>
<name>A0A1I3YZR5_9PSEU</name>
<evidence type="ECO:0000259" key="2">
    <source>
        <dbReference type="Pfam" id="PF13460"/>
    </source>
</evidence>
<dbReference type="STRING" id="115433.SAMN05421835_11983"/>
<dbReference type="InterPro" id="IPR016040">
    <property type="entry name" value="NAD(P)-bd_dom"/>
</dbReference>
<gene>
    <name evidence="3" type="ORF">SAMN05421835_11983</name>
</gene>
<dbReference type="SUPFAM" id="SSF51735">
    <property type="entry name" value="NAD(P)-binding Rossmann-fold domains"/>
    <property type="match status" value="1"/>
</dbReference>
<dbReference type="PANTHER" id="PTHR12126:SF11">
    <property type="entry name" value="NADH DEHYDROGENASE [UBIQUINONE] 1 ALPHA SUBCOMPLEX SUBUNIT 9, MITOCHONDRIAL"/>
    <property type="match status" value="1"/>
</dbReference>
<dbReference type="InterPro" id="IPR051207">
    <property type="entry name" value="ComplexI_NDUFA9_subunit"/>
</dbReference>
<dbReference type="RefSeq" id="WP_342743521.1">
    <property type="nucleotide sequence ID" value="NZ_FORP01000019.1"/>
</dbReference>
<dbReference type="GO" id="GO:0044877">
    <property type="term" value="F:protein-containing complex binding"/>
    <property type="evidence" value="ECO:0007669"/>
    <property type="project" value="TreeGrafter"/>
</dbReference>
<evidence type="ECO:0000256" key="1">
    <source>
        <dbReference type="SAM" id="MobiDB-lite"/>
    </source>
</evidence>
<accession>A0A1I3YZR5</accession>
<organism evidence="3 4">
    <name type="scientific">Amycolatopsis sacchari</name>
    <dbReference type="NCBI Taxonomy" id="115433"/>
    <lineage>
        <taxon>Bacteria</taxon>
        <taxon>Bacillati</taxon>
        <taxon>Actinomycetota</taxon>
        <taxon>Actinomycetes</taxon>
        <taxon>Pseudonocardiales</taxon>
        <taxon>Pseudonocardiaceae</taxon>
        <taxon>Amycolatopsis</taxon>
    </lineage>
</organism>
<feature type="compositionally biased region" description="Polar residues" evidence="1">
    <location>
        <begin position="240"/>
        <end position="251"/>
    </location>
</feature>
<dbReference type="Gene3D" id="3.40.50.720">
    <property type="entry name" value="NAD(P)-binding Rossmann-like Domain"/>
    <property type="match status" value="1"/>
</dbReference>
<feature type="domain" description="NAD(P)-binding" evidence="2">
    <location>
        <begin position="9"/>
        <end position="174"/>
    </location>
</feature>
<dbReference type="PANTHER" id="PTHR12126">
    <property type="entry name" value="NADH-UBIQUINONE OXIDOREDUCTASE 39 KDA SUBUNIT-RELATED"/>
    <property type="match status" value="1"/>
</dbReference>
<protein>
    <submittedName>
        <fullName evidence="3">Uncharacterized conserved protein YbjT, contains NAD(P)-binding and DUF2867 domains</fullName>
    </submittedName>
</protein>
<proteinExistence type="predicted"/>
<feature type="compositionally biased region" description="Pro residues" evidence="1">
    <location>
        <begin position="217"/>
        <end position="226"/>
    </location>
</feature>
<dbReference type="Pfam" id="PF13460">
    <property type="entry name" value="NAD_binding_10"/>
    <property type="match status" value="1"/>
</dbReference>
<evidence type="ECO:0000313" key="3">
    <source>
        <dbReference type="EMBL" id="SFK37313.1"/>
    </source>
</evidence>
<sequence>MNEKILVTGGTGTLGRVVAERLLGHDREVRVLSRRPAPGGTPYAWRTGDLRTGAGIAEATAGVDTIVHCASTVSRGGDVEATRRLLEAAPRAHLVYISIVGIDRIPFFYYNAKLATERLIERSGVPWTILRATQFHDLVAGLTAAQRRLPVTFTLKGRFQPIDVRDVADRLVELALGAPAGRVPDIGGPEVRDARDLARAYLAATRHSRPVVTLPVPGKPDGPFVPEPTSRRSTPWAGSPLSSTWKNISAN</sequence>
<keyword evidence="4" id="KW-1185">Reference proteome</keyword>
<dbReference type="Proteomes" id="UP000199025">
    <property type="component" value="Unassembled WGS sequence"/>
</dbReference>
<evidence type="ECO:0000313" key="4">
    <source>
        <dbReference type="Proteomes" id="UP000199025"/>
    </source>
</evidence>
<dbReference type="InterPro" id="IPR036291">
    <property type="entry name" value="NAD(P)-bd_dom_sf"/>
</dbReference>
<dbReference type="EMBL" id="FORP01000019">
    <property type="protein sequence ID" value="SFK37313.1"/>
    <property type="molecule type" value="Genomic_DNA"/>
</dbReference>
<dbReference type="AlphaFoldDB" id="A0A1I3YZR5"/>